<dbReference type="EMBL" id="CAJNOR010009892">
    <property type="protein sequence ID" value="CAF1649142.1"/>
    <property type="molecule type" value="Genomic_DNA"/>
</dbReference>
<feature type="compositionally biased region" description="Polar residues" evidence="1">
    <location>
        <begin position="34"/>
        <end position="45"/>
    </location>
</feature>
<dbReference type="Proteomes" id="UP000663828">
    <property type="component" value="Unassembled WGS sequence"/>
</dbReference>
<name>A0A816EFQ3_ADIRI</name>
<dbReference type="AlphaFoldDB" id="A0A816EFQ3"/>
<feature type="compositionally biased region" description="Basic and acidic residues" evidence="1">
    <location>
        <begin position="163"/>
        <end position="172"/>
    </location>
</feature>
<feature type="region of interest" description="Disordered" evidence="1">
    <location>
        <begin position="34"/>
        <end position="58"/>
    </location>
</feature>
<evidence type="ECO:0000313" key="2">
    <source>
        <dbReference type="EMBL" id="CAF1649142.1"/>
    </source>
</evidence>
<comment type="caution">
    <text evidence="2">The sequence shown here is derived from an EMBL/GenBank/DDBJ whole genome shotgun (WGS) entry which is preliminary data.</text>
</comment>
<sequence>MASSHFVDTKRFVHRSRNKKLVAYVSPINQSRSHVATKVSQTDSCSPSPPPSPLTDELQLPSRERTRVLVREERRVPISIESRLPVRREQRIPISFEPRLPVREEQHIPIRMEPKISTREEYPPVSSERLVNIDTPRADVPATRRVVVVRSKNPSRHGQRSNRSTDGRKEDTVTIPISTSTGNKSIYFIRRPIVPTEEEEATTTGTQ</sequence>
<feature type="region of interest" description="Disordered" evidence="1">
    <location>
        <begin position="149"/>
        <end position="178"/>
    </location>
</feature>
<protein>
    <submittedName>
        <fullName evidence="2">Uncharacterized protein</fullName>
    </submittedName>
</protein>
<evidence type="ECO:0000256" key="1">
    <source>
        <dbReference type="SAM" id="MobiDB-lite"/>
    </source>
</evidence>
<accession>A0A816EFQ3</accession>
<proteinExistence type="predicted"/>
<reference evidence="2" key="1">
    <citation type="submission" date="2021-02" db="EMBL/GenBank/DDBJ databases">
        <authorList>
            <person name="Nowell W R."/>
        </authorList>
    </citation>
    <scope>NUCLEOTIDE SEQUENCE</scope>
</reference>
<evidence type="ECO:0000313" key="3">
    <source>
        <dbReference type="Proteomes" id="UP000663828"/>
    </source>
</evidence>
<keyword evidence="3" id="KW-1185">Reference proteome</keyword>
<organism evidence="2 3">
    <name type="scientific">Adineta ricciae</name>
    <name type="common">Rotifer</name>
    <dbReference type="NCBI Taxonomy" id="249248"/>
    <lineage>
        <taxon>Eukaryota</taxon>
        <taxon>Metazoa</taxon>
        <taxon>Spiralia</taxon>
        <taxon>Gnathifera</taxon>
        <taxon>Rotifera</taxon>
        <taxon>Eurotatoria</taxon>
        <taxon>Bdelloidea</taxon>
        <taxon>Adinetida</taxon>
        <taxon>Adinetidae</taxon>
        <taxon>Adineta</taxon>
    </lineage>
</organism>
<gene>
    <name evidence="2" type="ORF">XAT740_LOCUS54645</name>
</gene>